<feature type="chain" id="PRO_5009522024" description="DUF4190 domain-containing protein" evidence="2">
    <location>
        <begin position="23"/>
        <end position="116"/>
    </location>
</feature>
<reference evidence="3 4" key="1">
    <citation type="journal article" date="2016" name="Nat. Commun.">
        <title>Thousands of microbial genomes shed light on interconnected biogeochemical processes in an aquifer system.</title>
        <authorList>
            <person name="Anantharaman K."/>
            <person name="Brown C.T."/>
            <person name="Hug L.A."/>
            <person name="Sharon I."/>
            <person name="Castelle C.J."/>
            <person name="Probst A.J."/>
            <person name="Thomas B.C."/>
            <person name="Singh A."/>
            <person name="Wilkins M.J."/>
            <person name="Karaoz U."/>
            <person name="Brodie E.L."/>
            <person name="Williams K.H."/>
            <person name="Hubbard S.S."/>
            <person name="Banfield J.F."/>
        </authorList>
    </citation>
    <scope>NUCLEOTIDE SEQUENCE [LARGE SCALE GENOMIC DNA]</scope>
</reference>
<dbReference type="InterPro" id="IPR043993">
    <property type="entry name" value="T4SS_pilin"/>
</dbReference>
<sequence>MNKTLTKITIGAASLFPLFAFATTVETILQQTRQILNSVIPILMVLATIVFLWGVIRYVTASGEEDKIAEGRRFIIFGLIGLFIMVAIWGVVQALVQQYGLTSGGAIPSGPGYRTP</sequence>
<proteinExistence type="predicted"/>
<evidence type="ECO:0008006" key="5">
    <source>
        <dbReference type="Google" id="ProtNLM"/>
    </source>
</evidence>
<dbReference type="AlphaFoldDB" id="A0A1F5VJ75"/>
<feature type="transmembrane region" description="Helical" evidence="1">
    <location>
        <begin position="34"/>
        <end position="53"/>
    </location>
</feature>
<evidence type="ECO:0000313" key="4">
    <source>
        <dbReference type="Proteomes" id="UP000179251"/>
    </source>
</evidence>
<name>A0A1F5VJ75_9BACT</name>
<keyword evidence="1" id="KW-1133">Transmembrane helix</keyword>
<dbReference type="Proteomes" id="UP000179251">
    <property type="component" value="Unassembled WGS sequence"/>
</dbReference>
<gene>
    <name evidence="3" type="ORF">A2834_04225</name>
</gene>
<dbReference type="STRING" id="1798325.A2834_04225"/>
<dbReference type="Pfam" id="PF18895">
    <property type="entry name" value="T4SS_pilin"/>
    <property type="match status" value="1"/>
</dbReference>
<comment type="caution">
    <text evidence="3">The sequence shown here is derived from an EMBL/GenBank/DDBJ whole genome shotgun (WGS) entry which is preliminary data.</text>
</comment>
<organism evidence="3 4">
    <name type="scientific">Candidatus Giovannonibacteria bacterium RIFCSPHIGHO2_01_FULL_45_23</name>
    <dbReference type="NCBI Taxonomy" id="1798325"/>
    <lineage>
        <taxon>Bacteria</taxon>
        <taxon>Candidatus Giovannoniibacteriota</taxon>
    </lineage>
</organism>
<evidence type="ECO:0000313" key="3">
    <source>
        <dbReference type="EMBL" id="OGF63390.1"/>
    </source>
</evidence>
<feature type="signal peptide" evidence="2">
    <location>
        <begin position="1"/>
        <end position="22"/>
    </location>
</feature>
<dbReference type="EMBL" id="MFHD01000003">
    <property type="protein sequence ID" value="OGF63390.1"/>
    <property type="molecule type" value="Genomic_DNA"/>
</dbReference>
<keyword evidence="1" id="KW-0812">Transmembrane</keyword>
<evidence type="ECO:0000256" key="2">
    <source>
        <dbReference type="SAM" id="SignalP"/>
    </source>
</evidence>
<keyword evidence="1" id="KW-0472">Membrane</keyword>
<accession>A0A1F5VJ75</accession>
<feature type="transmembrane region" description="Helical" evidence="1">
    <location>
        <begin position="74"/>
        <end position="96"/>
    </location>
</feature>
<protein>
    <recommendedName>
        <fullName evidence="5">DUF4190 domain-containing protein</fullName>
    </recommendedName>
</protein>
<keyword evidence="2" id="KW-0732">Signal</keyword>
<evidence type="ECO:0000256" key="1">
    <source>
        <dbReference type="SAM" id="Phobius"/>
    </source>
</evidence>